<dbReference type="InterPro" id="IPR000008">
    <property type="entry name" value="C2_dom"/>
</dbReference>
<evidence type="ECO:0000259" key="5">
    <source>
        <dbReference type="PROSITE" id="PS51140"/>
    </source>
</evidence>
<accession>A0A8J5TVY4</accession>
<sequence>MASSTAGDKCEQRRKQVMLGTLPNDFLRVAPTQIQTQEEADRAAAMRLQHQMYAQSQPNVGRLQMTIASAVLNKNYGMTRMDPYVRVRLGHYVYETQTDVNGAKNPRWNKTFQVYQLPKGINTVHIEIFDERTLTDDELIAWVNLTIPEAVFQSEVVDEWYSLTGKLGDGQEGTINIVMSYETGPILPQDLNMRPVIMMPPSGYTYPGYASVPVYTLPPTHQPPVSTPPQPVISAEDLKQVEEMFPDVDAEVVKSVLEASGGNKEAAINSLLQIQDC</sequence>
<comment type="caution">
    <text evidence="6">The sequence shown here is derived from an EMBL/GenBank/DDBJ whole genome shotgun (WGS) entry which is preliminary data.</text>
</comment>
<dbReference type="GO" id="GO:0043130">
    <property type="term" value="F:ubiquitin binding"/>
    <property type="evidence" value="ECO:0007669"/>
    <property type="project" value="InterPro"/>
</dbReference>
<keyword evidence="2" id="KW-0963">Cytoplasm</keyword>
<dbReference type="InterPro" id="IPR003892">
    <property type="entry name" value="CUE"/>
</dbReference>
<dbReference type="InterPro" id="IPR041799">
    <property type="entry name" value="TOLIP_CUE"/>
</dbReference>
<dbReference type="Pfam" id="PF00168">
    <property type="entry name" value="C2"/>
    <property type="match status" value="1"/>
</dbReference>
<dbReference type="CDD" id="cd14363">
    <property type="entry name" value="CUE_TOLIP"/>
    <property type="match status" value="1"/>
</dbReference>
<name>A0A8J5TVY4_HOMAM</name>
<dbReference type="CDD" id="cd04016">
    <property type="entry name" value="C2_Tollip"/>
    <property type="match status" value="1"/>
</dbReference>
<gene>
    <name evidence="6" type="primary">Tollip-L</name>
    <name evidence="6" type="ORF">Hamer_G003791</name>
</gene>
<organism evidence="6 7">
    <name type="scientific">Homarus americanus</name>
    <name type="common">American lobster</name>
    <dbReference type="NCBI Taxonomy" id="6706"/>
    <lineage>
        <taxon>Eukaryota</taxon>
        <taxon>Metazoa</taxon>
        <taxon>Ecdysozoa</taxon>
        <taxon>Arthropoda</taxon>
        <taxon>Crustacea</taxon>
        <taxon>Multicrustacea</taxon>
        <taxon>Malacostraca</taxon>
        <taxon>Eumalacostraca</taxon>
        <taxon>Eucarida</taxon>
        <taxon>Decapoda</taxon>
        <taxon>Pleocyemata</taxon>
        <taxon>Astacidea</taxon>
        <taxon>Nephropoidea</taxon>
        <taxon>Nephropidae</taxon>
        <taxon>Homarus</taxon>
    </lineage>
</organism>
<dbReference type="EMBL" id="JAHLQT010000697">
    <property type="protein sequence ID" value="KAG7178038.1"/>
    <property type="molecule type" value="Genomic_DNA"/>
</dbReference>
<reference evidence="6" key="1">
    <citation type="journal article" date="2021" name="Sci. Adv.">
        <title>The American lobster genome reveals insights on longevity, neural, and immune adaptations.</title>
        <authorList>
            <person name="Polinski J.M."/>
            <person name="Zimin A.V."/>
            <person name="Clark K.F."/>
            <person name="Kohn A.B."/>
            <person name="Sadowski N."/>
            <person name="Timp W."/>
            <person name="Ptitsyn A."/>
            <person name="Khanna P."/>
            <person name="Romanova D.Y."/>
            <person name="Williams P."/>
            <person name="Greenwood S.J."/>
            <person name="Moroz L.L."/>
            <person name="Walt D.R."/>
            <person name="Bodnar A.G."/>
        </authorList>
    </citation>
    <scope>NUCLEOTIDE SEQUENCE</scope>
    <source>
        <strain evidence="6">GMGI-L3</strain>
    </source>
</reference>
<dbReference type="PROSITE" id="PS50004">
    <property type="entry name" value="C2"/>
    <property type="match status" value="1"/>
</dbReference>
<keyword evidence="3" id="KW-0677">Repeat</keyword>
<dbReference type="OrthoDB" id="9942608at2759"/>
<evidence type="ECO:0000256" key="3">
    <source>
        <dbReference type="ARBA" id="ARBA00022737"/>
    </source>
</evidence>
<evidence type="ECO:0000259" key="4">
    <source>
        <dbReference type="PROSITE" id="PS50004"/>
    </source>
</evidence>
<dbReference type="SMART" id="SM00546">
    <property type="entry name" value="CUE"/>
    <property type="match status" value="1"/>
</dbReference>
<dbReference type="GO" id="GO:0005737">
    <property type="term" value="C:cytoplasm"/>
    <property type="evidence" value="ECO:0007669"/>
    <property type="project" value="UniProtKB-SubCell"/>
</dbReference>
<feature type="domain" description="C2" evidence="4">
    <location>
        <begin position="43"/>
        <end position="161"/>
    </location>
</feature>
<dbReference type="PANTHER" id="PTHR16461:SF5">
    <property type="entry name" value="TOLL-INTERACTING PROTEIN"/>
    <property type="match status" value="1"/>
</dbReference>
<dbReference type="GO" id="GO:0031624">
    <property type="term" value="F:ubiquitin conjugating enzyme binding"/>
    <property type="evidence" value="ECO:0007669"/>
    <property type="project" value="TreeGrafter"/>
</dbReference>
<dbReference type="InterPro" id="IPR037301">
    <property type="entry name" value="Tollip_C2"/>
</dbReference>
<keyword evidence="7" id="KW-1185">Reference proteome</keyword>
<dbReference type="FunFam" id="1.10.8.10:FF:000036">
    <property type="entry name" value="Toll-interacting protein-like Protein"/>
    <property type="match status" value="1"/>
</dbReference>
<comment type="subcellular location">
    <subcellularLocation>
        <location evidence="1">Cytoplasm</location>
    </subcellularLocation>
</comment>
<dbReference type="Pfam" id="PF02845">
    <property type="entry name" value="CUE"/>
    <property type="match status" value="1"/>
</dbReference>
<dbReference type="Proteomes" id="UP000747542">
    <property type="component" value="Unassembled WGS sequence"/>
</dbReference>
<feature type="domain" description="CUE" evidence="5">
    <location>
        <begin position="233"/>
        <end position="276"/>
    </location>
</feature>
<evidence type="ECO:0000313" key="7">
    <source>
        <dbReference type="Proteomes" id="UP000747542"/>
    </source>
</evidence>
<evidence type="ECO:0000256" key="1">
    <source>
        <dbReference type="ARBA" id="ARBA00004496"/>
    </source>
</evidence>
<dbReference type="SMART" id="SM00239">
    <property type="entry name" value="C2"/>
    <property type="match status" value="1"/>
</dbReference>
<evidence type="ECO:0000313" key="6">
    <source>
        <dbReference type="EMBL" id="KAG7178038.1"/>
    </source>
</evidence>
<dbReference type="GO" id="GO:0006511">
    <property type="term" value="P:ubiquitin-dependent protein catabolic process"/>
    <property type="evidence" value="ECO:0007669"/>
    <property type="project" value="TreeGrafter"/>
</dbReference>
<dbReference type="PANTHER" id="PTHR16461">
    <property type="entry name" value="TOLL-INTERACTING PROTEIN"/>
    <property type="match status" value="1"/>
</dbReference>
<dbReference type="PROSITE" id="PS51140">
    <property type="entry name" value="CUE"/>
    <property type="match status" value="1"/>
</dbReference>
<dbReference type="AlphaFoldDB" id="A0A8J5TVY4"/>
<evidence type="ECO:0000256" key="2">
    <source>
        <dbReference type="ARBA" id="ARBA00022490"/>
    </source>
</evidence>
<proteinExistence type="predicted"/>
<protein>
    <submittedName>
        <fullName evidence="6">Toll-interacting protein-like</fullName>
    </submittedName>
</protein>